<dbReference type="AlphaFoldDB" id="A0A498CJZ9"/>
<keyword evidence="2" id="KW-1185">Reference proteome</keyword>
<name>A0A498CJZ9_9MICO</name>
<reference evidence="1 2" key="1">
    <citation type="journal article" date="2015" name="Stand. Genomic Sci.">
        <title>Genomic Encyclopedia of Bacterial and Archaeal Type Strains, Phase III: the genomes of soil and plant-associated and newly described type strains.</title>
        <authorList>
            <person name="Whitman W.B."/>
            <person name="Woyke T."/>
            <person name="Klenk H.P."/>
            <person name="Zhou Y."/>
            <person name="Lilburn T.G."/>
            <person name="Beck B.J."/>
            <person name="De Vos P."/>
            <person name="Vandamme P."/>
            <person name="Eisen J.A."/>
            <person name="Garrity G."/>
            <person name="Hugenholtz P."/>
            <person name="Kyrpides N.C."/>
        </authorList>
    </citation>
    <scope>NUCLEOTIDE SEQUENCE [LARGE SCALE GENOMIC DNA]</scope>
    <source>
        <strain evidence="1 2">S2T63</strain>
    </source>
</reference>
<comment type="caution">
    <text evidence="1">The sequence shown here is derived from an EMBL/GenBank/DDBJ whole genome shotgun (WGS) entry which is preliminary data.</text>
</comment>
<gene>
    <name evidence="1" type="ORF">C7474_0366</name>
</gene>
<evidence type="ECO:0000313" key="1">
    <source>
        <dbReference type="EMBL" id="RLK52428.1"/>
    </source>
</evidence>
<proteinExistence type="predicted"/>
<evidence type="ECO:0008006" key="3">
    <source>
        <dbReference type="Google" id="ProtNLM"/>
    </source>
</evidence>
<sequence>MLLERGASAGVQHIRLQEVLRRAGLTTGAAYRLWADQDEYQRELAVTMLRTRLTDPADSARAAVDALIAQGASGGEVISAAAGAHIRSAVSPAESPGSSLEAQQFLIGLALRTTADTWPELKEAARFRHEESVGSFARFYADLMAAYGLTMKPGLTVEDFAEAMAAVGEGFAIHAMSGMQHPSYDLDGSDGLPEGEWSLFGLVVRSLVFTFMNVPADVSAPEAKRTAAAD</sequence>
<dbReference type="Proteomes" id="UP000273158">
    <property type="component" value="Unassembled WGS sequence"/>
</dbReference>
<accession>A0A498CJZ9</accession>
<protein>
    <recommendedName>
        <fullName evidence="3">TetR family transcriptional regulator</fullName>
    </recommendedName>
</protein>
<evidence type="ECO:0000313" key="2">
    <source>
        <dbReference type="Proteomes" id="UP000273158"/>
    </source>
</evidence>
<dbReference type="Gene3D" id="1.10.357.10">
    <property type="entry name" value="Tetracycline Repressor, domain 2"/>
    <property type="match status" value="1"/>
</dbReference>
<dbReference type="EMBL" id="RCDB01000001">
    <property type="protein sequence ID" value="RLK52428.1"/>
    <property type="molecule type" value="Genomic_DNA"/>
</dbReference>
<organism evidence="1 2">
    <name type="scientific">Microbacterium telephonicum</name>
    <dbReference type="NCBI Taxonomy" id="1714841"/>
    <lineage>
        <taxon>Bacteria</taxon>
        <taxon>Bacillati</taxon>
        <taxon>Actinomycetota</taxon>
        <taxon>Actinomycetes</taxon>
        <taxon>Micrococcales</taxon>
        <taxon>Microbacteriaceae</taxon>
        <taxon>Microbacterium</taxon>
    </lineage>
</organism>